<dbReference type="PANTHER" id="PTHR22967:SF57">
    <property type="entry name" value="AUXILIN, ISOFORM A-RELATED"/>
    <property type="match status" value="1"/>
</dbReference>
<organism evidence="11 12">
    <name type="scientific">Cyclotella cryptica</name>
    <dbReference type="NCBI Taxonomy" id="29204"/>
    <lineage>
        <taxon>Eukaryota</taxon>
        <taxon>Sar</taxon>
        <taxon>Stramenopiles</taxon>
        <taxon>Ochrophyta</taxon>
        <taxon>Bacillariophyta</taxon>
        <taxon>Coscinodiscophyceae</taxon>
        <taxon>Thalassiosirophycidae</taxon>
        <taxon>Stephanodiscales</taxon>
        <taxon>Stephanodiscaceae</taxon>
        <taxon>Cyclotella</taxon>
    </lineage>
</organism>
<keyword evidence="4" id="KW-0547">Nucleotide-binding</keyword>
<reference evidence="11 12" key="1">
    <citation type="journal article" date="2020" name="G3 (Bethesda)">
        <title>Improved Reference Genome for Cyclotella cryptica CCMP332, a Model for Cell Wall Morphogenesis, Salinity Adaptation, and Lipid Production in Diatoms (Bacillariophyta).</title>
        <authorList>
            <person name="Roberts W.R."/>
            <person name="Downey K.M."/>
            <person name="Ruck E.C."/>
            <person name="Traller J.C."/>
            <person name="Alverson A.J."/>
        </authorList>
    </citation>
    <scope>NUCLEOTIDE SEQUENCE [LARGE SCALE GENOMIC DNA]</scope>
    <source>
        <strain evidence="11 12">CCMP332</strain>
    </source>
</reference>
<comment type="catalytic activity">
    <reaction evidence="7">
        <text>L-threonyl-[protein] + ATP = O-phospho-L-threonyl-[protein] + ADP + H(+)</text>
        <dbReference type="Rhea" id="RHEA:46608"/>
        <dbReference type="Rhea" id="RHEA-COMP:11060"/>
        <dbReference type="Rhea" id="RHEA-COMP:11605"/>
        <dbReference type="ChEBI" id="CHEBI:15378"/>
        <dbReference type="ChEBI" id="CHEBI:30013"/>
        <dbReference type="ChEBI" id="CHEBI:30616"/>
        <dbReference type="ChEBI" id="CHEBI:61977"/>
        <dbReference type="ChEBI" id="CHEBI:456216"/>
        <dbReference type="EC" id="2.7.11.1"/>
    </reaction>
</comment>
<evidence type="ECO:0000256" key="6">
    <source>
        <dbReference type="ARBA" id="ARBA00022840"/>
    </source>
</evidence>
<proteinExistence type="predicted"/>
<evidence type="ECO:0000259" key="10">
    <source>
        <dbReference type="PROSITE" id="PS50011"/>
    </source>
</evidence>
<dbReference type="Proteomes" id="UP001516023">
    <property type="component" value="Unassembled WGS sequence"/>
</dbReference>
<evidence type="ECO:0000256" key="9">
    <source>
        <dbReference type="SAM" id="MobiDB-lite"/>
    </source>
</evidence>
<dbReference type="Gene3D" id="3.30.200.20">
    <property type="entry name" value="Phosphorylase Kinase, domain 1"/>
    <property type="match status" value="1"/>
</dbReference>
<keyword evidence="6" id="KW-0067">ATP-binding</keyword>
<evidence type="ECO:0000256" key="4">
    <source>
        <dbReference type="ARBA" id="ARBA00022741"/>
    </source>
</evidence>
<evidence type="ECO:0000256" key="8">
    <source>
        <dbReference type="ARBA" id="ARBA00048679"/>
    </source>
</evidence>
<dbReference type="PROSITE" id="PS00108">
    <property type="entry name" value="PROTEIN_KINASE_ST"/>
    <property type="match status" value="1"/>
</dbReference>
<dbReference type="AlphaFoldDB" id="A0ABD3PGC2"/>
<dbReference type="InterPro" id="IPR011009">
    <property type="entry name" value="Kinase-like_dom_sf"/>
</dbReference>
<evidence type="ECO:0000256" key="5">
    <source>
        <dbReference type="ARBA" id="ARBA00022777"/>
    </source>
</evidence>
<keyword evidence="3" id="KW-0808">Transferase</keyword>
<evidence type="ECO:0000256" key="2">
    <source>
        <dbReference type="ARBA" id="ARBA00022527"/>
    </source>
</evidence>
<accession>A0ABD3PGC2</accession>
<feature type="compositionally biased region" description="Low complexity" evidence="9">
    <location>
        <begin position="532"/>
        <end position="543"/>
    </location>
</feature>
<dbReference type="PROSITE" id="PS50011">
    <property type="entry name" value="PROTEIN_KINASE_DOM"/>
    <property type="match status" value="1"/>
</dbReference>
<feature type="domain" description="Protein kinase" evidence="10">
    <location>
        <begin position="38"/>
        <end position="416"/>
    </location>
</feature>
<dbReference type="Pfam" id="PF00069">
    <property type="entry name" value="Pkinase"/>
    <property type="match status" value="1"/>
</dbReference>
<keyword evidence="5" id="KW-0418">Kinase</keyword>
<dbReference type="Gene3D" id="1.10.510.10">
    <property type="entry name" value="Transferase(Phosphotransferase) domain 1"/>
    <property type="match status" value="1"/>
</dbReference>
<comment type="caution">
    <text evidence="11">The sequence shown here is derived from an EMBL/GenBank/DDBJ whole genome shotgun (WGS) entry which is preliminary data.</text>
</comment>
<protein>
    <recommendedName>
        <fullName evidence="1">non-specific serine/threonine protein kinase</fullName>
        <ecNumber evidence="1">2.7.11.1</ecNumber>
    </recommendedName>
</protein>
<feature type="compositionally biased region" description="Polar residues" evidence="9">
    <location>
        <begin position="445"/>
        <end position="457"/>
    </location>
</feature>
<dbReference type="GO" id="GO:0005524">
    <property type="term" value="F:ATP binding"/>
    <property type="evidence" value="ECO:0007669"/>
    <property type="project" value="UniProtKB-KW"/>
</dbReference>
<feature type="compositionally biased region" description="Polar residues" evidence="9">
    <location>
        <begin position="75"/>
        <end position="87"/>
    </location>
</feature>
<evidence type="ECO:0000313" key="11">
    <source>
        <dbReference type="EMBL" id="KAL3786689.1"/>
    </source>
</evidence>
<gene>
    <name evidence="11" type="ORF">HJC23_002778</name>
</gene>
<keyword evidence="2" id="KW-0723">Serine/threonine-protein kinase</keyword>
<feature type="compositionally biased region" description="Polar residues" evidence="9">
    <location>
        <begin position="577"/>
        <end position="613"/>
    </location>
</feature>
<feature type="compositionally biased region" description="Basic and acidic residues" evidence="9">
    <location>
        <begin position="428"/>
        <end position="441"/>
    </location>
</feature>
<dbReference type="EMBL" id="JABMIG020000189">
    <property type="protein sequence ID" value="KAL3786689.1"/>
    <property type="molecule type" value="Genomic_DNA"/>
</dbReference>
<keyword evidence="12" id="KW-1185">Reference proteome</keyword>
<feature type="region of interest" description="Disordered" evidence="9">
    <location>
        <begin position="570"/>
        <end position="638"/>
    </location>
</feature>
<dbReference type="SUPFAM" id="SSF56112">
    <property type="entry name" value="Protein kinase-like (PK-like)"/>
    <property type="match status" value="1"/>
</dbReference>
<feature type="compositionally biased region" description="Basic and acidic residues" evidence="9">
    <location>
        <begin position="482"/>
        <end position="492"/>
    </location>
</feature>
<dbReference type="GO" id="GO:0004674">
    <property type="term" value="F:protein serine/threonine kinase activity"/>
    <property type="evidence" value="ECO:0007669"/>
    <property type="project" value="UniProtKB-KW"/>
</dbReference>
<sequence>MVRNSSASNSNNENTFDDGQGLGPHLVGKQLEINGRTLSICKQIGEGGFSFVYLVKCTGNNNSAGSSNDRDEGGNTASSGPQHSSLGQQQQQQQQHSKRNNNRIPLPPHGTPLVLKITSVHTSAQRLMAEKEAKLLQTLSHPSIVQVYDHGFRDASGINEESYSNASGPDGILNASGGTSTNTNTESQHSHKSIYNRSLQHLILMEYCEGGTAFDTIKRMRAASGLCPTSSLNPSVPLPPNSKTRFDLPSLVIAFGQICNAVSYLHAQRPPIIHRDLKPVNFLIKNGAYKLCDFGSAVLGHTDLRTAENRRKAEEVVSKTTTQMFRAPEMVDLYMSKRLTQSTDVWALGCCLYSLAFLKDCFEEGSNLAILSRKYKIPDDNPYGEGIVDLIDRMLTVDYKERADMSEVIMCLSALYSNRELPKRKKRAVTEKAAKEGENSAKDVSGSSAFGKNNQETDTPRVGAYRTDGQGIRPIEKSSPLTKEKKVLEAKKLNPNSAAAKRKKASETNKQKESIITPSQLISSGTVGGGKSSSSTRSETPMSDAGNFASFDQVFEDNFDPFRNNDDGLVDLDSSMEKSSNNDRTFSSAFDGQCQIRSSSLQRSGTMNRSTSDGGRAQSGTMTGSSSDGDRAEGHDGNTSFEVVFQGFDSSVPSVFSTDDHYFAYGNNNRNDGFGERMVDQDELSKPIGSPSRKLFGFGVNNDVSAATMSGKKKRGMFGILGKR</sequence>
<dbReference type="InterPro" id="IPR000719">
    <property type="entry name" value="Prot_kinase_dom"/>
</dbReference>
<comment type="catalytic activity">
    <reaction evidence="8">
        <text>L-seryl-[protein] + ATP = O-phospho-L-seryl-[protein] + ADP + H(+)</text>
        <dbReference type="Rhea" id="RHEA:17989"/>
        <dbReference type="Rhea" id="RHEA-COMP:9863"/>
        <dbReference type="Rhea" id="RHEA-COMP:11604"/>
        <dbReference type="ChEBI" id="CHEBI:15378"/>
        <dbReference type="ChEBI" id="CHEBI:29999"/>
        <dbReference type="ChEBI" id="CHEBI:30616"/>
        <dbReference type="ChEBI" id="CHEBI:83421"/>
        <dbReference type="ChEBI" id="CHEBI:456216"/>
        <dbReference type="EC" id="2.7.11.1"/>
    </reaction>
</comment>
<evidence type="ECO:0000256" key="3">
    <source>
        <dbReference type="ARBA" id="ARBA00022679"/>
    </source>
</evidence>
<evidence type="ECO:0000313" key="12">
    <source>
        <dbReference type="Proteomes" id="UP001516023"/>
    </source>
</evidence>
<evidence type="ECO:0000256" key="1">
    <source>
        <dbReference type="ARBA" id="ARBA00012513"/>
    </source>
</evidence>
<feature type="compositionally biased region" description="Low complexity" evidence="9">
    <location>
        <begin position="1"/>
        <end position="14"/>
    </location>
</feature>
<dbReference type="SMART" id="SM00220">
    <property type="entry name" value="S_TKc"/>
    <property type="match status" value="1"/>
</dbReference>
<dbReference type="InterPro" id="IPR008271">
    <property type="entry name" value="Ser/Thr_kinase_AS"/>
</dbReference>
<dbReference type="PANTHER" id="PTHR22967">
    <property type="entry name" value="SERINE/THREONINE PROTEIN KINASE"/>
    <property type="match status" value="1"/>
</dbReference>
<evidence type="ECO:0000256" key="7">
    <source>
        <dbReference type="ARBA" id="ARBA00047899"/>
    </source>
</evidence>
<name>A0ABD3PGC2_9STRA</name>
<feature type="region of interest" description="Disordered" evidence="9">
    <location>
        <begin position="1"/>
        <end position="23"/>
    </location>
</feature>
<feature type="region of interest" description="Disordered" evidence="9">
    <location>
        <begin position="425"/>
        <end position="545"/>
    </location>
</feature>
<dbReference type="EC" id="2.7.11.1" evidence="1"/>
<feature type="region of interest" description="Disordered" evidence="9">
    <location>
        <begin position="64"/>
        <end position="113"/>
    </location>
</feature>